<accession>M5CAR6</accession>
<dbReference type="Proteomes" id="UP000012065">
    <property type="component" value="Unassembled WGS sequence"/>
</dbReference>
<proteinExistence type="predicted"/>
<sequence length="233" mass="26050">MGATDGYTTKTTERLHKYLVKNPYRMTSGAQDVTEQMVYRLQQEEGWDIARSRLEREGVIPKLTLSGRVGDKGDFEDTEEAIEDSQVSPRLSIVDRVGVGGDKRVKVKERVEQITQPSPRLVIAKRPTTKGCRITNVAIDHDAPGLWEAIQSYVNTIDPDLTFQLSPTMTIGVWSYVKLMHNPLPFAPLVGSLTDFVRAVPSKANKQGKESREAHYDTVLVEVTSSQQGIYSK</sequence>
<gene>
    <name evidence="1" type="ORF">BN14_11229</name>
</gene>
<dbReference type="HOGENOM" id="CLU_1161832_0_0_1"/>
<reference evidence="1 2" key="1">
    <citation type="journal article" date="2013" name="J. Biotechnol.">
        <title>Establishment and interpretation of the genome sequence of the phytopathogenic fungus Rhizoctonia solani AG1-IB isolate 7/3/14.</title>
        <authorList>
            <person name="Wibberg D.W."/>
            <person name="Jelonek L.J."/>
            <person name="Rupp O.R."/>
            <person name="Hennig M.H."/>
            <person name="Eikmeyer F.E."/>
            <person name="Goesmann A.G."/>
            <person name="Hartmann A.H."/>
            <person name="Borriss R.B."/>
            <person name="Grosch R.G."/>
            <person name="Puehler A.P."/>
            <person name="Schlueter A.S."/>
        </authorList>
    </citation>
    <scope>NUCLEOTIDE SEQUENCE [LARGE SCALE GENOMIC DNA]</scope>
    <source>
        <strain evidence="2">AG1-IB / isolate 7/3/14</strain>
    </source>
</reference>
<dbReference type="AlphaFoldDB" id="M5CAR6"/>
<organism evidence="1 2">
    <name type="scientific">Thanatephorus cucumeris (strain AG1-IB / isolate 7/3/14)</name>
    <name type="common">Lettuce bottom rot fungus</name>
    <name type="synonym">Rhizoctonia solani</name>
    <dbReference type="NCBI Taxonomy" id="1108050"/>
    <lineage>
        <taxon>Eukaryota</taxon>
        <taxon>Fungi</taxon>
        <taxon>Dikarya</taxon>
        <taxon>Basidiomycota</taxon>
        <taxon>Agaricomycotina</taxon>
        <taxon>Agaricomycetes</taxon>
        <taxon>Cantharellales</taxon>
        <taxon>Ceratobasidiaceae</taxon>
        <taxon>Rhizoctonia</taxon>
        <taxon>Rhizoctonia solani AG-1</taxon>
    </lineage>
</organism>
<evidence type="ECO:0000313" key="2">
    <source>
        <dbReference type="Proteomes" id="UP000012065"/>
    </source>
</evidence>
<protein>
    <submittedName>
        <fullName evidence="1">Uncharacterized protein</fullName>
    </submittedName>
</protein>
<comment type="caution">
    <text evidence="1">The sequence shown here is derived from an EMBL/GenBank/DDBJ whole genome shotgun (WGS) entry which is preliminary data.</text>
</comment>
<dbReference type="EMBL" id="CAOJ01016747">
    <property type="protein sequence ID" value="CCO37078.1"/>
    <property type="molecule type" value="Genomic_DNA"/>
</dbReference>
<name>M5CAR6_THACB</name>
<evidence type="ECO:0000313" key="1">
    <source>
        <dbReference type="EMBL" id="CCO37078.1"/>
    </source>
</evidence>